<evidence type="ECO:0000256" key="7">
    <source>
        <dbReference type="PIRSR" id="PIRSR006019-2"/>
    </source>
</evidence>
<dbReference type="Pfam" id="PF00383">
    <property type="entry name" value="dCMP_cyt_deam_1"/>
    <property type="match status" value="1"/>
</dbReference>
<dbReference type="PROSITE" id="PS51747">
    <property type="entry name" value="CYT_DCMP_DEAMINASES_2"/>
    <property type="match status" value="1"/>
</dbReference>
<reference evidence="9 10" key="1">
    <citation type="submission" date="2017-07" db="EMBL/GenBank/DDBJ databases">
        <title>Mechanisms for carbon and nitrogen cycling indicate functional differentiation within the Candidate Phyla Radiation.</title>
        <authorList>
            <person name="Danczak R.E."/>
            <person name="Johnston M.D."/>
            <person name="Kenah C."/>
            <person name="Slattery M."/>
            <person name="Wrighton K.C."/>
            <person name="Wilkins M.J."/>
        </authorList>
    </citation>
    <scope>NUCLEOTIDE SEQUENCE [LARGE SCALE GENOMIC DNA]</scope>
    <source>
        <strain evidence="9">Licking1014_7</strain>
    </source>
</reference>
<keyword evidence="4" id="KW-0378">Hydrolase</keyword>
<keyword evidence="3 7" id="KW-0479">Metal-binding</keyword>
<dbReference type="InterPro" id="IPR035105">
    <property type="entry name" value="Deoxycytidylate_deaminase_dom"/>
</dbReference>
<protein>
    <recommendedName>
        <fullName evidence="8">CMP/dCMP-type deaminase domain-containing protein</fullName>
    </recommendedName>
</protein>
<organism evidence="9 10">
    <name type="scientific">Candidatus Berkelbacteria bacterium Licking1014_7</name>
    <dbReference type="NCBI Taxonomy" id="2017147"/>
    <lineage>
        <taxon>Bacteria</taxon>
        <taxon>Candidatus Berkelbacteria</taxon>
    </lineage>
</organism>
<feature type="active site" description="Proton donor" evidence="6">
    <location>
        <position position="88"/>
    </location>
</feature>
<comment type="similarity">
    <text evidence="2">Belongs to the cytidine and deoxycytidylate deaminase family.</text>
</comment>
<evidence type="ECO:0000256" key="5">
    <source>
        <dbReference type="ARBA" id="ARBA00022833"/>
    </source>
</evidence>
<dbReference type="AlphaFoldDB" id="A0A554LKG6"/>
<dbReference type="EMBL" id="VMGK01000003">
    <property type="protein sequence ID" value="TSC93352.1"/>
    <property type="molecule type" value="Genomic_DNA"/>
</dbReference>
<dbReference type="GO" id="GO:0004132">
    <property type="term" value="F:dCMP deaminase activity"/>
    <property type="evidence" value="ECO:0007669"/>
    <property type="project" value="InterPro"/>
</dbReference>
<dbReference type="GO" id="GO:0006220">
    <property type="term" value="P:pyrimidine nucleotide metabolic process"/>
    <property type="evidence" value="ECO:0007669"/>
    <property type="project" value="InterPro"/>
</dbReference>
<evidence type="ECO:0000256" key="2">
    <source>
        <dbReference type="ARBA" id="ARBA00006576"/>
    </source>
</evidence>
<dbReference type="InterPro" id="IPR015517">
    <property type="entry name" value="dCMP_deaminase-rel"/>
</dbReference>
<dbReference type="GO" id="GO:0008270">
    <property type="term" value="F:zinc ion binding"/>
    <property type="evidence" value="ECO:0007669"/>
    <property type="project" value="InterPro"/>
</dbReference>
<proteinExistence type="inferred from homology"/>
<dbReference type="PIRSF" id="PIRSF006019">
    <property type="entry name" value="dCMP_deaminase"/>
    <property type="match status" value="1"/>
</dbReference>
<evidence type="ECO:0000259" key="8">
    <source>
        <dbReference type="PROSITE" id="PS51747"/>
    </source>
</evidence>
<evidence type="ECO:0000313" key="10">
    <source>
        <dbReference type="Proteomes" id="UP000315689"/>
    </source>
</evidence>
<comment type="cofactor">
    <cofactor evidence="1 7">
        <name>Zn(2+)</name>
        <dbReference type="ChEBI" id="CHEBI:29105"/>
    </cofactor>
</comment>
<evidence type="ECO:0000256" key="6">
    <source>
        <dbReference type="PIRSR" id="PIRSR006019-1"/>
    </source>
</evidence>
<dbReference type="InterPro" id="IPR016192">
    <property type="entry name" value="APOBEC/CMP_deaminase_Zn-bd"/>
</dbReference>
<feature type="binding site" evidence="7">
    <location>
        <position position="86"/>
    </location>
    <ligand>
        <name>Zn(2+)</name>
        <dbReference type="ChEBI" id="CHEBI:29105"/>
        <note>catalytic</note>
    </ligand>
</feature>
<evidence type="ECO:0000313" key="9">
    <source>
        <dbReference type="EMBL" id="TSC93352.1"/>
    </source>
</evidence>
<dbReference type="InterPro" id="IPR016473">
    <property type="entry name" value="dCMP_deaminase"/>
</dbReference>
<dbReference type="SUPFAM" id="SSF53927">
    <property type="entry name" value="Cytidine deaminase-like"/>
    <property type="match status" value="1"/>
</dbReference>
<dbReference type="PROSITE" id="PS00903">
    <property type="entry name" value="CYT_DCMP_DEAMINASES_1"/>
    <property type="match status" value="1"/>
</dbReference>
<feature type="binding site" evidence="7">
    <location>
        <position position="117"/>
    </location>
    <ligand>
        <name>Zn(2+)</name>
        <dbReference type="ChEBI" id="CHEBI:29105"/>
        <note>catalytic</note>
    </ligand>
</feature>
<name>A0A554LKG6_9BACT</name>
<comment type="caution">
    <text evidence="9">The sequence shown here is derived from an EMBL/GenBank/DDBJ whole genome shotgun (WGS) entry which is preliminary data.</text>
</comment>
<feature type="domain" description="CMP/dCMP-type deaminase" evidence="8">
    <location>
        <begin position="12"/>
        <end position="149"/>
    </location>
</feature>
<evidence type="ECO:0000256" key="1">
    <source>
        <dbReference type="ARBA" id="ARBA00001947"/>
    </source>
</evidence>
<keyword evidence="5 7" id="KW-0862">Zinc</keyword>
<evidence type="ECO:0000256" key="4">
    <source>
        <dbReference type="ARBA" id="ARBA00022801"/>
    </source>
</evidence>
<dbReference type="CDD" id="cd01286">
    <property type="entry name" value="deoxycytidylate_deaminase"/>
    <property type="match status" value="1"/>
</dbReference>
<dbReference type="GO" id="GO:0005737">
    <property type="term" value="C:cytoplasm"/>
    <property type="evidence" value="ECO:0007669"/>
    <property type="project" value="TreeGrafter"/>
</dbReference>
<sequence length="159" mass="17885">MKQKKYIRQRPDWDQYFAQITKVVATRANCTGHKCGAILVKDKMIISTGYNGTPKGVKNCLEGGCPRCSDPNRKSGENLDKCICVHAEENAIIQAAYHGVSSQNAVLYTTYCPCIFCAKSIINAGVKEVVYFDDYYKMDHLSNEMFKQTGIKIRKLKSL</sequence>
<dbReference type="Gene3D" id="3.40.140.10">
    <property type="entry name" value="Cytidine Deaminase, domain 2"/>
    <property type="match status" value="1"/>
</dbReference>
<dbReference type="PANTHER" id="PTHR11086:SF18">
    <property type="entry name" value="DEOXYCYTIDYLATE DEAMINASE"/>
    <property type="match status" value="1"/>
</dbReference>
<gene>
    <name evidence="9" type="ORF">CEN89_135</name>
</gene>
<dbReference type="Proteomes" id="UP000315689">
    <property type="component" value="Unassembled WGS sequence"/>
</dbReference>
<accession>A0A554LKG6</accession>
<dbReference type="InterPro" id="IPR002125">
    <property type="entry name" value="CMP_dCMP_dom"/>
</dbReference>
<dbReference type="InterPro" id="IPR016193">
    <property type="entry name" value="Cytidine_deaminase-like"/>
</dbReference>
<evidence type="ECO:0000256" key="3">
    <source>
        <dbReference type="ARBA" id="ARBA00022723"/>
    </source>
</evidence>
<dbReference type="PANTHER" id="PTHR11086">
    <property type="entry name" value="DEOXYCYTIDYLATE DEAMINASE-RELATED"/>
    <property type="match status" value="1"/>
</dbReference>
<feature type="binding site" evidence="7">
    <location>
        <position position="114"/>
    </location>
    <ligand>
        <name>Zn(2+)</name>
        <dbReference type="ChEBI" id="CHEBI:29105"/>
        <note>catalytic</note>
    </ligand>
</feature>